<accession>A0A840QA87</accession>
<proteinExistence type="predicted"/>
<reference evidence="7 8" key="1">
    <citation type="submission" date="2020-08" db="EMBL/GenBank/DDBJ databases">
        <title>Sequencing the genomes of 1000 actinobacteria strains.</title>
        <authorList>
            <person name="Klenk H.-P."/>
        </authorList>
    </citation>
    <scope>NUCLEOTIDE SEQUENCE [LARGE SCALE GENOMIC DNA]</scope>
    <source>
        <strain evidence="7 8">DSM 45584</strain>
    </source>
</reference>
<dbReference type="PANTHER" id="PTHR30055">
    <property type="entry name" value="HTH-TYPE TRANSCRIPTIONAL REGULATOR RUTR"/>
    <property type="match status" value="1"/>
</dbReference>
<feature type="region of interest" description="Disordered" evidence="5">
    <location>
        <begin position="1"/>
        <end position="20"/>
    </location>
</feature>
<dbReference type="AlphaFoldDB" id="A0A840QA87"/>
<dbReference type="PANTHER" id="PTHR30055:SF148">
    <property type="entry name" value="TETR-FAMILY TRANSCRIPTIONAL REGULATOR"/>
    <property type="match status" value="1"/>
</dbReference>
<keyword evidence="1" id="KW-0805">Transcription regulation</keyword>
<evidence type="ECO:0000256" key="2">
    <source>
        <dbReference type="ARBA" id="ARBA00023125"/>
    </source>
</evidence>
<sequence>MPPDETTGVTDHRKRPRRRGKDLDTAIFQAVLAELAERGYAKLTMERVAERARTGKASLYRRWPTRMELVMDAVYHQLPDPSSIPDTGSLRGDLLAVLREIAELLAGPAGEALRGVLSDALHDPARTAEMRQHSQGAGRRRMQEITRRAAERGEIDATEITPRRLEAGQALLRNHFLFNGVPIPDEVIVEIVDDVLIPLFNRPANRP</sequence>
<dbReference type="GO" id="GO:0003700">
    <property type="term" value="F:DNA-binding transcription factor activity"/>
    <property type="evidence" value="ECO:0007669"/>
    <property type="project" value="TreeGrafter"/>
</dbReference>
<keyword evidence="8" id="KW-1185">Reference proteome</keyword>
<dbReference type="GO" id="GO:0000976">
    <property type="term" value="F:transcription cis-regulatory region binding"/>
    <property type="evidence" value="ECO:0007669"/>
    <property type="project" value="TreeGrafter"/>
</dbReference>
<comment type="caution">
    <text evidence="7">The sequence shown here is derived from an EMBL/GenBank/DDBJ whole genome shotgun (WGS) entry which is preliminary data.</text>
</comment>
<dbReference type="Pfam" id="PF00440">
    <property type="entry name" value="TetR_N"/>
    <property type="match status" value="1"/>
</dbReference>
<dbReference type="InterPro" id="IPR036271">
    <property type="entry name" value="Tet_transcr_reg_TetR-rel_C_sf"/>
</dbReference>
<keyword evidence="2 4" id="KW-0238">DNA-binding</keyword>
<dbReference type="RefSeq" id="WP_184728566.1">
    <property type="nucleotide sequence ID" value="NZ_JACHIW010000001.1"/>
</dbReference>
<keyword evidence="3" id="KW-0804">Transcription</keyword>
<feature type="domain" description="HTH tetR-type" evidence="6">
    <location>
        <begin position="21"/>
        <end position="81"/>
    </location>
</feature>
<dbReference type="PROSITE" id="PS50977">
    <property type="entry name" value="HTH_TETR_2"/>
    <property type="match status" value="1"/>
</dbReference>
<dbReference type="EMBL" id="JACHIW010000001">
    <property type="protein sequence ID" value="MBB5157694.1"/>
    <property type="molecule type" value="Genomic_DNA"/>
</dbReference>
<evidence type="ECO:0000313" key="7">
    <source>
        <dbReference type="EMBL" id="MBB5157694.1"/>
    </source>
</evidence>
<dbReference type="SUPFAM" id="SSF46689">
    <property type="entry name" value="Homeodomain-like"/>
    <property type="match status" value="1"/>
</dbReference>
<evidence type="ECO:0000256" key="1">
    <source>
        <dbReference type="ARBA" id="ARBA00023015"/>
    </source>
</evidence>
<gene>
    <name evidence="7" type="ORF">BJ970_005228</name>
</gene>
<evidence type="ECO:0000259" key="6">
    <source>
        <dbReference type="PROSITE" id="PS50977"/>
    </source>
</evidence>
<dbReference type="InterPro" id="IPR009057">
    <property type="entry name" value="Homeodomain-like_sf"/>
</dbReference>
<dbReference type="Gene3D" id="1.10.10.60">
    <property type="entry name" value="Homeodomain-like"/>
    <property type="match status" value="1"/>
</dbReference>
<dbReference type="InterPro" id="IPR011075">
    <property type="entry name" value="TetR_C"/>
</dbReference>
<evidence type="ECO:0000256" key="4">
    <source>
        <dbReference type="PROSITE-ProRule" id="PRU00335"/>
    </source>
</evidence>
<dbReference type="Proteomes" id="UP000584374">
    <property type="component" value="Unassembled WGS sequence"/>
</dbReference>
<dbReference type="SUPFAM" id="SSF48498">
    <property type="entry name" value="Tetracyclin repressor-like, C-terminal domain"/>
    <property type="match status" value="1"/>
</dbReference>
<protein>
    <submittedName>
        <fullName evidence="7">AcrR family transcriptional regulator</fullName>
    </submittedName>
</protein>
<evidence type="ECO:0000313" key="8">
    <source>
        <dbReference type="Proteomes" id="UP000584374"/>
    </source>
</evidence>
<feature type="DNA-binding region" description="H-T-H motif" evidence="4">
    <location>
        <begin position="44"/>
        <end position="63"/>
    </location>
</feature>
<dbReference type="Pfam" id="PF16859">
    <property type="entry name" value="TetR_C_11"/>
    <property type="match status" value="1"/>
</dbReference>
<dbReference type="Gene3D" id="1.10.357.10">
    <property type="entry name" value="Tetracycline Repressor, domain 2"/>
    <property type="match status" value="1"/>
</dbReference>
<dbReference type="InterPro" id="IPR001647">
    <property type="entry name" value="HTH_TetR"/>
</dbReference>
<evidence type="ECO:0000256" key="3">
    <source>
        <dbReference type="ARBA" id="ARBA00023163"/>
    </source>
</evidence>
<dbReference type="InterPro" id="IPR050109">
    <property type="entry name" value="HTH-type_TetR-like_transc_reg"/>
</dbReference>
<name>A0A840QA87_9PSEU</name>
<evidence type="ECO:0000256" key="5">
    <source>
        <dbReference type="SAM" id="MobiDB-lite"/>
    </source>
</evidence>
<organism evidence="7 8">
    <name type="scientific">Saccharopolyspora phatthalungensis</name>
    <dbReference type="NCBI Taxonomy" id="664693"/>
    <lineage>
        <taxon>Bacteria</taxon>
        <taxon>Bacillati</taxon>
        <taxon>Actinomycetota</taxon>
        <taxon>Actinomycetes</taxon>
        <taxon>Pseudonocardiales</taxon>
        <taxon>Pseudonocardiaceae</taxon>
        <taxon>Saccharopolyspora</taxon>
    </lineage>
</organism>